<dbReference type="PANTHER" id="PTHR35910">
    <property type="entry name" value="2EXR DOMAIN-CONTAINING PROTEIN"/>
    <property type="match status" value="1"/>
</dbReference>
<reference evidence="2" key="1">
    <citation type="journal article" date="2023" name="Mol. Phylogenet. Evol.">
        <title>Genome-scale phylogeny and comparative genomics of the fungal order Sordariales.</title>
        <authorList>
            <person name="Hensen N."/>
            <person name="Bonometti L."/>
            <person name="Westerberg I."/>
            <person name="Brannstrom I.O."/>
            <person name="Guillou S."/>
            <person name="Cros-Aarteil S."/>
            <person name="Calhoun S."/>
            <person name="Haridas S."/>
            <person name="Kuo A."/>
            <person name="Mondo S."/>
            <person name="Pangilinan J."/>
            <person name="Riley R."/>
            <person name="LaButti K."/>
            <person name="Andreopoulos B."/>
            <person name="Lipzen A."/>
            <person name="Chen C."/>
            <person name="Yan M."/>
            <person name="Daum C."/>
            <person name="Ng V."/>
            <person name="Clum A."/>
            <person name="Steindorff A."/>
            <person name="Ohm R.A."/>
            <person name="Martin F."/>
            <person name="Silar P."/>
            <person name="Natvig D.O."/>
            <person name="Lalanne C."/>
            <person name="Gautier V."/>
            <person name="Ament-Velasquez S.L."/>
            <person name="Kruys A."/>
            <person name="Hutchinson M.I."/>
            <person name="Powell A.J."/>
            <person name="Barry K."/>
            <person name="Miller A.N."/>
            <person name="Grigoriev I.V."/>
            <person name="Debuchy R."/>
            <person name="Gladieux P."/>
            <person name="Hiltunen Thoren M."/>
            <person name="Johannesson H."/>
        </authorList>
    </citation>
    <scope>NUCLEOTIDE SEQUENCE</scope>
    <source>
        <strain evidence="2">CBS 232.78</strain>
    </source>
</reference>
<evidence type="ECO:0000259" key="1">
    <source>
        <dbReference type="Pfam" id="PF20150"/>
    </source>
</evidence>
<protein>
    <recommendedName>
        <fullName evidence="1">2EXR domain-containing protein</fullName>
    </recommendedName>
</protein>
<evidence type="ECO:0000313" key="2">
    <source>
        <dbReference type="EMBL" id="KAK3393923.1"/>
    </source>
</evidence>
<dbReference type="Pfam" id="PF20150">
    <property type="entry name" value="2EXR"/>
    <property type="match status" value="1"/>
</dbReference>
<gene>
    <name evidence="2" type="ORF">B0H63DRAFT_531847</name>
</gene>
<dbReference type="PANTHER" id="PTHR35910:SF6">
    <property type="entry name" value="2EXR DOMAIN-CONTAINING PROTEIN"/>
    <property type="match status" value="1"/>
</dbReference>
<reference evidence="2" key="2">
    <citation type="submission" date="2023-06" db="EMBL/GenBank/DDBJ databases">
        <authorList>
            <consortium name="Lawrence Berkeley National Laboratory"/>
            <person name="Haridas S."/>
            <person name="Hensen N."/>
            <person name="Bonometti L."/>
            <person name="Westerberg I."/>
            <person name="Brannstrom I.O."/>
            <person name="Guillou S."/>
            <person name="Cros-Aarteil S."/>
            <person name="Calhoun S."/>
            <person name="Kuo A."/>
            <person name="Mondo S."/>
            <person name="Pangilinan J."/>
            <person name="Riley R."/>
            <person name="LaButti K."/>
            <person name="Andreopoulos B."/>
            <person name="Lipzen A."/>
            <person name="Chen C."/>
            <person name="Yanf M."/>
            <person name="Daum C."/>
            <person name="Ng V."/>
            <person name="Clum A."/>
            <person name="Steindorff A."/>
            <person name="Ohm R."/>
            <person name="Martin F."/>
            <person name="Silar P."/>
            <person name="Natvig D."/>
            <person name="Lalanne C."/>
            <person name="Gautier V."/>
            <person name="Ament-velasquez S.L."/>
            <person name="Kruys A."/>
            <person name="Hutchinson M.I."/>
            <person name="Powell A.J."/>
            <person name="Barry K."/>
            <person name="Miller A.N."/>
            <person name="Grigoriev I.V."/>
            <person name="Debuchy R."/>
            <person name="Gladieux P."/>
            <person name="Thoren M.H."/>
            <person name="Johannesson H."/>
        </authorList>
    </citation>
    <scope>NUCLEOTIDE SEQUENCE</scope>
    <source>
        <strain evidence="2">CBS 232.78</strain>
    </source>
</reference>
<name>A0AAE0U7J5_9PEZI</name>
<dbReference type="EMBL" id="JAULSW010000001">
    <property type="protein sequence ID" value="KAK3393923.1"/>
    <property type="molecule type" value="Genomic_DNA"/>
</dbReference>
<proteinExistence type="predicted"/>
<feature type="domain" description="2EXR" evidence="1">
    <location>
        <begin position="8"/>
        <end position="90"/>
    </location>
</feature>
<comment type="caution">
    <text evidence="2">The sequence shown here is derived from an EMBL/GenBank/DDBJ whole genome shotgun (WGS) entry which is preliminary data.</text>
</comment>
<accession>A0AAE0U7J5</accession>
<sequence>MESKLDTFPRFRRLAVELRLLIWEAVEQPTRLIGQLPFYRAKNGKWEACAEMLPGCSLRYVVQPRSAAAIFAPLHACHESRQVWLRRYHRLPGGVVPLLKFSILNDDPTTHCIPSGIDLCLSVPFVNYDKDIFIIHDTWTAYERLVTHQFDPFQGLDCSRIQNVAVWCDSGYTLTDKILGLHVKRLPSLRSASLVISASYFEKSAAAFESKLDFDLELQSEFELTRLLELDSELRDIPQAPLAQHERLVDLLARYTKLSDFLAAAASSCEDRQQGYVIKPAGEVELSFYTFKGWLWHIDNPGWNYQVARHYQEARIRMLTGARLSGWLTRVAGGSNCPLRLTGCQCGPGGHSQEEVRDWVPPYEIGIKVLGAAEQFQ</sequence>
<keyword evidence="3" id="KW-1185">Reference proteome</keyword>
<evidence type="ECO:0000313" key="3">
    <source>
        <dbReference type="Proteomes" id="UP001285441"/>
    </source>
</evidence>
<dbReference type="InterPro" id="IPR045518">
    <property type="entry name" value="2EXR"/>
</dbReference>
<dbReference type="AlphaFoldDB" id="A0AAE0U7J5"/>
<dbReference type="Proteomes" id="UP001285441">
    <property type="component" value="Unassembled WGS sequence"/>
</dbReference>
<organism evidence="2 3">
    <name type="scientific">Podospora didyma</name>
    <dbReference type="NCBI Taxonomy" id="330526"/>
    <lineage>
        <taxon>Eukaryota</taxon>
        <taxon>Fungi</taxon>
        <taxon>Dikarya</taxon>
        <taxon>Ascomycota</taxon>
        <taxon>Pezizomycotina</taxon>
        <taxon>Sordariomycetes</taxon>
        <taxon>Sordariomycetidae</taxon>
        <taxon>Sordariales</taxon>
        <taxon>Podosporaceae</taxon>
        <taxon>Podospora</taxon>
    </lineage>
</organism>